<evidence type="ECO:0000313" key="7">
    <source>
        <dbReference type="EMBL" id="KAK7094023.1"/>
    </source>
</evidence>
<dbReference type="EMBL" id="JBAMIC010000019">
    <property type="protein sequence ID" value="KAK7094023.1"/>
    <property type="molecule type" value="Genomic_DNA"/>
</dbReference>
<comment type="similarity">
    <text evidence="1">Belongs to the metallo-dependent hydrolases superfamily. TatD-type hydrolase family.</text>
</comment>
<keyword evidence="2" id="KW-0540">Nuclease</keyword>
<keyword evidence="8" id="KW-1185">Reference proteome</keyword>
<dbReference type="InterPro" id="IPR032466">
    <property type="entry name" value="Metal_Hydrolase"/>
</dbReference>
<evidence type="ECO:0000256" key="5">
    <source>
        <dbReference type="ARBA" id="ARBA00039767"/>
    </source>
</evidence>
<dbReference type="InterPro" id="IPR050891">
    <property type="entry name" value="TatD-type_Hydrolase"/>
</dbReference>
<organism evidence="7 8">
    <name type="scientific">Littorina saxatilis</name>
    <dbReference type="NCBI Taxonomy" id="31220"/>
    <lineage>
        <taxon>Eukaryota</taxon>
        <taxon>Metazoa</taxon>
        <taxon>Spiralia</taxon>
        <taxon>Lophotrochozoa</taxon>
        <taxon>Mollusca</taxon>
        <taxon>Gastropoda</taxon>
        <taxon>Caenogastropoda</taxon>
        <taxon>Littorinimorpha</taxon>
        <taxon>Littorinoidea</taxon>
        <taxon>Littorinidae</taxon>
        <taxon>Littorina</taxon>
    </lineage>
</organism>
<dbReference type="InterPro" id="IPR001130">
    <property type="entry name" value="TatD-like"/>
</dbReference>
<protein>
    <recommendedName>
        <fullName evidence="5">Deoxyribonuclease TATDN1</fullName>
    </recommendedName>
</protein>
<sequence length="514" mass="58113">MASSFREVLCIENVGKATPKVLAEHLVHGTEFSWRRLEVVFLYRALKSKHPLYAAVSVPRALKAACLAKNNSTFTGSKLKVLEWYAGGQKLRSARWILTSTGSRVSVIGTNHWATDLAVETDSSETTETEEDGVVECGFYDWSKIKVEGGEQFCYAAIDCGTGIQENVETKETVHCLLKKAVEAGVQRLVLKGSSIKNAEKAKALVARHPDFLGFSVGYHPDLTEAWKAEKLETMEELSKHPACVAIGECGLDLVRDKTNIEEQVKLFKIQVELACRIKKPLLVMERGAQSRVLDLLKDYQGRLPPVAIRSETPEKCDFNLYVQEGFYIVVTGRMFRQLSYNHSLFFLWLRSAKPWQRDYLLVASNAYNTEDNPLFVEKISQQDVERVAQHVTKSNYSDKAMHWFNESKSHKSKTTPLIIPVLAELLADGLGIPSVEFARVCLENSKRFFQVVKKAEAQKKEEVVREKGWEQTMFWLPLSVSLAAAYGSVRFVGQYFMTLHDWFGNFTETAIEM</sequence>
<dbReference type="Pfam" id="PF01026">
    <property type="entry name" value="TatD_DNase"/>
    <property type="match status" value="1"/>
</dbReference>
<dbReference type="GO" id="GO:0005829">
    <property type="term" value="C:cytosol"/>
    <property type="evidence" value="ECO:0007669"/>
    <property type="project" value="TreeGrafter"/>
</dbReference>
<evidence type="ECO:0000256" key="1">
    <source>
        <dbReference type="ARBA" id="ARBA00009275"/>
    </source>
</evidence>
<keyword evidence="4" id="KW-0378">Hydrolase</keyword>
<accession>A0AAN9G3F9</accession>
<evidence type="ECO:0000313" key="8">
    <source>
        <dbReference type="Proteomes" id="UP001374579"/>
    </source>
</evidence>
<dbReference type="AlphaFoldDB" id="A0AAN9G3F9"/>
<comment type="caution">
    <text evidence="7">The sequence shown here is derived from an EMBL/GenBank/DDBJ whole genome shotgun (WGS) entry which is preliminary data.</text>
</comment>
<evidence type="ECO:0000256" key="6">
    <source>
        <dbReference type="ARBA" id="ARBA00045223"/>
    </source>
</evidence>
<evidence type="ECO:0000256" key="2">
    <source>
        <dbReference type="ARBA" id="ARBA00022722"/>
    </source>
</evidence>
<dbReference type="Proteomes" id="UP001374579">
    <property type="component" value="Unassembled WGS sequence"/>
</dbReference>
<proteinExistence type="inferred from homology"/>
<dbReference type="SUPFAM" id="SSF51556">
    <property type="entry name" value="Metallo-dependent hydrolases"/>
    <property type="match status" value="1"/>
</dbReference>
<reference evidence="7 8" key="1">
    <citation type="submission" date="2024-02" db="EMBL/GenBank/DDBJ databases">
        <title>Chromosome-scale genome assembly of the rough periwinkle Littorina saxatilis.</title>
        <authorList>
            <person name="De Jode A."/>
            <person name="Faria R."/>
            <person name="Formenti G."/>
            <person name="Sims Y."/>
            <person name="Smith T.P."/>
            <person name="Tracey A."/>
            <person name="Wood J.M.D."/>
            <person name="Zagrodzka Z.B."/>
            <person name="Johannesson K."/>
            <person name="Butlin R.K."/>
            <person name="Leder E.H."/>
        </authorList>
    </citation>
    <scope>NUCLEOTIDE SEQUENCE [LARGE SCALE GENOMIC DNA]</scope>
    <source>
        <strain evidence="7">Snail1</strain>
        <tissue evidence="7">Muscle</tissue>
    </source>
</reference>
<name>A0AAN9G3F9_9CAEN</name>
<dbReference type="PANTHER" id="PTHR10060">
    <property type="entry name" value="TATD FAMILY DEOXYRIBONUCLEASE"/>
    <property type="match status" value="1"/>
</dbReference>
<comment type="function">
    <text evidence="6">Deoxyribonuclease which catalyzes (in vitro) the decatenation of kinetoplast DNA, which are circular DNA catenated to each other, producing linear DNA molecules. Plays an important role in chromosomal segregation and cell cycle progression during eye development probably via its DNA decatenation activity.</text>
</comment>
<dbReference type="GO" id="GO:0046872">
    <property type="term" value="F:metal ion binding"/>
    <property type="evidence" value="ECO:0007669"/>
    <property type="project" value="UniProtKB-KW"/>
</dbReference>
<dbReference type="Gene3D" id="3.20.20.140">
    <property type="entry name" value="Metal-dependent hydrolases"/>
    <property type="match status" value="1"/>
</dbReference>
<gene>
    <name evidence="7" type="ORF">V1264_007699</name>
</gene>
<dbReference type="PANTHER" id="PTHR10060:SF15">
    <property type="entry name" value="DEOXYRIBONUCLEASE TATDN1"/>
    <property type="match status" value="1"/>
</dbReference>
<evidence type="ECO:0000256" key="3">
    <source>
        <dbReference type="ARBA" id="ARBA00022723"/>
    </source>
</evidence>
<keyword evidence="3" id="KW-0479">Metal-binding</keyword>
<dbReference type="GO" id="GO:0008310">
    <property type="term" value="F:single-stranded DNA 3'-5' DNA exonuclease activity"/>
    <property type="evidence" value="ECO:0007669"/>
    <property type="project" value="TreeGrafter"/>
</dbReference>
<evidence type="ECO:0000256" key="4">
    <source>
        <dbReference type="ARBA" id="ARBA00022801"/>
    </source>
</evidence>